<dbReference type="GO" id="GO:0005524">
    <property type="term" value="F:ATP binding"/>
    <property type="evidence" value="ECO:0007669"/>
    <property type="project" value="UniProtKB-KW"/>
</dbReference>
<dbReference type="SUPFAM" id="SSF52540">
    <property type="entry name" value="P-loop containing nucleoside triphosphate hydrolases"/>
    <property type="match status" value="1"/>
</dbReference>
<dbReference type="PROSITE" id="PS00211">
    <property type="entry name" value="ABC_TRANSPORTER_1"/>
    <property type="match status" value="1"/>
</dbReference>
<keyword evidence="2" id="KW-0547">Nucleotide-binding</keyword>
<evidence type="ECO:0000256" key="3">
    <source>
        <dbReference type="ARBA" id="ARBA00022840"/>
    </source>
</evidence>
<gene>
    <name evidence="5" type="ORF">ACFO6S_12730</name>
</gene>
<evidence type="ECO:0000313" key="6">
    <source>
        <dbReference type="Proteomes" id="UP001595914"/>
    </source>
</evidence>
<keyword evidence="6" id="KW-1185">Reference proteome</keyword>
<dbReference type="RefSeq" id="WP_378417448.1">
    <property type="nucleotide sequence ID" value="NZ_JBHSFO010000005.1"/>
</dbReference>
<evidence type="ECO:0000256" key="1">
    <source>
        <dbReference type="ARBA" id="ARBA00022448"/>
    </source>
</evidence>
<dbReference type="InterPro" id="IPR003439">
    <property type="entry name" value="ABC_transporter-like_ATP-bd"/>
</dbReference>
<organism evidence="5 6">
    <name type="scientific">Rhodococcus kronopolitis</name>
    <dbReference type="NCBI Taxonomy" id="1460226"/>
    <lineage>
        <taxon>Bacteria</taxon>
        <taxon>Bacillati</taxon>
        <taxon>Actinomycetota</taxon>
        <taxon>Actinomycetes</taxon>
        <taxon>Mycobacteriales</taxon>
        <taxon>Nocardiaceae</taxon>
        <taxon>Rhodococcus</taxon>
    </lineage>
</organism>
<dbReference type="Pfam" id="PF00005">
    <property type="entry name" value="ABC_tran"/>
    <property type="match status" value="1"/>
</dbReference>
<feature type="domain" description="ABC transporter" evidence="4">
    <location>
        <begin position="9"/>
        <end position="233"/>
    </location>
</feature>
<evidence type="ECO:0000313" key="5">
    <source>
        <dbReference type="EMBL" id="MFC4604554.1"/>
    </source>
</evidence>
<dbReference type="PANTHER" id="PTHR42939:SF1">
    <property type="entry name" value="ABC TRANSPORTER ATP-BINDING PROTEIN ALBC-RELATED"/>
    <property type="match status" value="1"/>
</dbReference>
<dbReference type="PANTHER" id="PTHR42939">
    <property type="entry name" value="ABC TRANSPORTER ATP-BINDING PROTEIN ALBC-RELATED"/>
    <property type="match status" value="1"/>
</dbReference>
<dbReference type="EMBL" id="JBHSFO010000005">
    <property type="protein sequence ID" value="MFC4604554.1"/>
    <property type="molecule type" value="Genomic_DNA"/>
</dbReference>
<dbReference type="InterPro" id="IPR017871">
    <property type="entry name" value="ABC_transporter-like_CS"/>
</dbReference>
<proteinExistence type="predicted"/>
<dbReference type="InterPro" id="IPR051782">
    <property type="entry name" value="ABC_Transporter_VariousFunc"/>
</dbReference>
<dbReference type="InterPro" id="IPR027417">
    <property type="entry name" value="P-loop_NTPase"/>
</dbReference>
<dbReference type="PROSITE" id="PS50893">
    <property type="entry name" value="ABC_TRANSPORTER_2"/>
    <property type="match status" value="1"/>
</dbReference>
<dbReference type="Proteomes" id="UP001595914">
    <property type="component" value="Unassembled WGS sequence"/>
</dbReference>
<dbReference type="CDD" id="cd03230">
    <property type="entry name" value="ABC_DR_subfamily_A"/>
    <property type="match status" value="1"/>
</dbReference>
<protein>
    <submittedName>
        <fullName evidence="5">ABC transporter ATP-binding protein</fullName>
    </submittedName>
</protein>
<comment type="caution">
    <text evidence="5">The sequence shown here is derived from an EMBL/GenBank/DDBJ whole genome shotgun (WGS) entry which is preliminary data.</text>
</comment>
<reference evidence="6" key="1">
    <citation type="journal article" date="2019" name="Int. J. Syst. Evol. Microbiol.">
        <title>The Global Catalogue of Microorganisms (GCM) 10K type strain sequencing project: providing services to taxonomists for standard genome sequencing and annotation.</title>
        <authorList>
            <consortium name="The Broad Institute Genomics Platform"/>
            <consortium name="The Broad Institute Genome Sequencing Center for Infectious Disease"/>
            <person name="Wu L."/>
            <person name="Ma J."/>
        </authorList>
    </citation>
    <scope>NUCLEOTIDE SEQUENCE [LARGE SCALE GENOMIC DNA]</scope>
    <source>
        <strain evidence="6">CCUG 54520</strain>
    </source>
</reference>
<evidence type="ECO:0000259" key="4">
    <source>
        <dbReference type="PROSITE" id="PS50893"/>
    </source>
</evidence>
<sequence>MSGAADSALSMRGVDKRFGSKQALRGCSFDIERGSITAIVGANGAGKSTLMSLAVGLLEADGGEISVLGRSPDRDGICPGLAYVAQHKPLYSSFSVAEILRFGGKSNTQWDNAYATSLIADAQIPPGARVKSLSPGQRTRVALALALGRRPEVLLLDEPLAELDPVARRSVVRTLMTDAAEHGTTVVLSSHVLSEVAEIADQLLLLGGGRVRLSGAVDDLLDEHYLLTGPDDPAGLIGAGAIVQSQQRTHLVRGDRPNRADDWRTEQPNLDDIVLAYLTTIDEEAA</sequence>
<keyword evidence="3 5" id="KW-0067">ATP-binding</keyword>
<dbReference type="SMART" id="SM00382">
    <property type="entry name" value="AAA"/>
    <property type="match status" value="1"/>
</dbReference>
<dbReference type="Gene3D" id="3.40.50.300">
    <property type="entry name" value="P-loop containing nucleotide triphosphate hydrolases"/>
    <property type="match status" value="1"/>
</dbReference>
<evidence type="ECO:0000256" key="2">
    <source>
        <dbReference type="ARBA" id="ARBA00022741"/>
    </source>
</evidence>
<keyword evidence="1" id="KW-0813">Transport</keyword>
<accession>A0ABV9FW51</accession>
<name>A0ABV9FW51_9NOCA</name>
<dbReference type="InterPro" id="IPR003593">
    <property type="entry name" value="AAA+_ATPase"/>
</dbReference>